<dbReference type="Gene3D" id="2.40.170.20">
    <property type="entry name" value="TonB-dependent receptor, beta-barrel domain"/>
    <property type="match status" value="1"/>
</dbReference>
<evidence type="ECO:0000259" key="8">
    <source>
        <dbReference type="Pfam" id="PF07715"/>
    </source>
</evidence>
<dbReference type="InterPro" id="IPR008969">
    <property type="entry name" value="CarboxyPept-like_regulatory"/>
</dbReference>
<keyword evidence="6" id="KW-0472">Membrane</keyword>
<evidence type="ECO:0000313" key="10">
    <source>
        <dbReference type="EMBL" id="MCF1713537.1"/>
    </source>
</evidence>
<dbReference type="InterPro" id="IPR039426">
    <property type="entry name" value="TonB-dep_rcpt-like"/>
</dbReference>
<proteinExistence type="predicted"/>
<dbReference type="Pfam" id="PF14905">
    <property type="entry name" value="OMP_b-brl_3"/>
    <property type="match status" value="1"/>
</dbReference>
<comment type="caution">
    <text evidence="10">The sequence shown here is derived from an EMBL/GenBank/DDBJ whole genome shotgun (WGS) entry which is preliminary data.</text>
</comment>
<keyword evidence="7" id="KW-0998">Cell outer membrane</keyword>
<evidence type="ECO:0000256" key="6">
    <source>
        <dbReference type="ARBA" id="ARBA00023136"/>
    </source>
</evidence>
<evidence type="ECO:0000256" key="3">
    <source>
        <dbReference type="ARBA" id="ARBA00022452"/>
    </source>
</evidence>
<sequence>MAFALVSKQSNAQVQSDDRIKISGIVKDGKTGNAVASASITAVTTVRREGADPDTLSNISITDPDGKFVITAPRGIRTIIQISAVGFGLEEIPVTILNDLSAYELGEINLTTEASSLATVVVTARKPLMTVGVDRRIFNADAAITSKGGNAVDLMRQIPSLSVDVNGGVSLRNSSPQIFVNGRPTILTLEQIPSDDIDRVEVITNPSAKYDAGSTGGIINIILKKNRKGGLNGVATLGAGTPSLFNGGLSLNYRKNKVNLFASGNYNQSGGIARGEAYRENKRNGQTTDFFNQQTDRERLRKFSSVRFGMDYDFNDFNSISISQGFVRGAFENDEVQQQQYFAANGQPTQTGQRFSTDDFSFNRANTQLNYRRTYTKPEKEWTADVTFNTGTNGGNGDIRNFFYNMEGQLISTPNTVINDATGSGTQVTIQTDYVNPLSENSKLEFGARSYHNFSKDKLDVFSLQSGNMSKLPLSNNYSFREMVNAVYGNYSNKIGKLGYQAGVRIEQSSFDGELIDSSRKFGYDYPSKGNNLLNAFFPSLYLTYSVKEGSDIQVNFSRRIRRPNFWQINPYVDITDPLNIRKGNPELRPEFTNSFELNFNRTYSTGNVLVSSYFRNNTEDITMFSDTLTTAEYEALGNAAIDPNAILNTFVNADRTNRMGLELTWQQRIGNNFDFTPNFNAQYRDVKANVRGINLSNTGFNWSTKLMMNYKINQPDAKFFNNFSFQLSGEYESPRVMPQGKTKEQYYMDFAIRKDFLKNNAGTLTFNVNDVFNSRRFGSITDTENFYQDSYRRWNVRTVRLTFSYRFGRQDLDLFKRREGGDRNGGGETGEG</sequence>
<evidence type="ECO:0000256" key="2">
    <source>
        <dbReference type="ARBA" id="ARBA00022448"/>
    </source>
</evidence>
<dbReference type="Pfam" id="PF07715">
    <property type="entry name" value="Plug"/>
    <property type="match status" value="1"/>
</dbReference>
<comment type="subcellular location">
    <subcellularLocation>
        <location evidence="1">Cell outer membrane</location>
        <topology evidence="1">Multi-pass membrane protein</topology>
    </subcellularLocation>
</comment>
<evidence type="ECO:0000313" key="11">
    <source>
        <dbReference type="Proteomes" id="UP001200145"/>
    </source>
</evidence>
<dbReference type="EMBL" id="JAKEVY010000001">
    <property type="protein sequence ID" value="MCF1713537.1"/>
    <property type="molecule type" value="Genomic_DNA"/>
</dbReference>
<dbReference type="PANTHER" id="PTHR30069">
    <property type="entry name" value="TONB-DEPENDENT OUTER MEMBRANE RECEPTOR"/>
    <property type="match status" value="1"/>
</dbReference>
<feature type="domain" description="TonB-dependent receptor plug" evidence="8">
    <location>
        <begin position="139"/>
        <end position="218"/>
    </location>
</feature>
<gene>
    <name evidence="10" type="ORF">L0U88_02700</name>
</gene>
<dbReference type="SUPFAM" id="SSF56935">
    <property type="entry name" value="Porins"/>
    <property type="match status" value="1"/>
</dbReference>
<protein>
    <submittedName>
        <fullName evidence="10">TonB-dependent receptor family protein</fullName>
    </submittedName>
</protein>
<keyword evidence="3" id="KW-1134">Transmembrane beta strand</keyword>
<organism evidence="10 11">
    <name type="scientific">Flavihumibacter fluminis</name>
    <dbReference type="NCBI Taxonomy" id="2909236"/>
    <lineage>
        <taxon>Bacteria</taxon>
        <taxon>Pseudomonadati</taxon>
        <taxon>Bacteroidota</taxon>
        <taxon>Chitinophagia</taxon>
        <taxon>Chitinophagales</taxon>
        <taxon>Chitinophagaceae</taxon>
        <taxon>Flavihumibacter</taxon>
    </lineage>
</organism>
<keyword evidence="4" id="KW-0812">Transmembrane</keyword>
<dbReference type="Gene3D" id="2.170.130.10">
    <property type="entry name" value="TonB-dependent receptor, plug domain"/>
    <property type="match status" value="1"/>
</dbReference>
<dbReference type="Proteomes" id="UP001200145">
    <property type="component" value="Unassembled WGS sequence"/>
</dbReference>
<evidence type="ECO:0000256" key="1">
    <source>
        <dbReference type="ARBA" id="ARBA00004571"/>
    </source>
</evidence>
<dbReference type="PANTHER" id="PTHR30069:SF29">
    <property type="entry name" value="HEMOGLOBIN AND HEMOGLOBIN-HAPTOGLOBIN-BINDING PROTEIN 1-RELATED"/>
    <property type="match status" value="1"/>
</dbReference>
<dbReference type="InterPro" id="IPR037066">
    <property type="entry name" value="Plug_dom_sf"/>
</dbReference>
<accession>A0ABS9BDA1</accession>
<dbReference type="InterPro" id="IPR012910">
    <property type="entry name" value="Plug_dom"/>
</dbReference>
<dbReference type="Gene3D" id="2.60.40.1120">
    <property type="entry name" value="Carboxypeptidase-like, regulatory domain"/>
    <property type="match status" value="1"/>
</dbReference>
<feature type="domain" description="Outer membrane protein beta-barrel" evidence="9">
    <location>
        <begin position="374"/>
        <end position="806"/>
    </location>
</feature>
<evidence type="ECO:0000256" key="5">
    <source>
        <dbReference type="ARBA" id="ARBA00022729"/>
    </source>
</evidence>
<name>A0ABS9BDA1_9BACT</name>
<dbReference type="InterPro" id="IPR041700">
    <property type="entry name" value="OMP_b-brl_3"/>
</dbReference>
<reference evidence="10 11" key="1">
    <citation type="submission" date="2022-01" db="EMBL/GenBank/DDBJ databases">
        <title>Flavihumibacter sp. nov., isolated from sediment of a river.</title>
        <authorList>
            <person name="Liu H."/>
        </authorList>
    </citation>
    <scope>NUCLEOTIDE SEQUENCE [LARGE SCALE GENOMIC DNA]</scope>
    <source>
        <strain evidence="10 11">RY-1</strain>
    </source>
</reference>
<evidence type="ECO:0000259" key="9">
    <source>
        <dbReference type="Pfam" id="PF14905"/>
    </source>
</evidence>
<dbReference type="SUPFAM" id="SSF49464">
    <property type="entry name" value="Carboxypeptidase regulatory domain-like"/>
    <property type="match status" value="1"/>
</dbReference>
<evidence type="ECO:0000256" key="4">
    <source>
        <dbReference type="ARBA" id="ARBA00022692"/>
    </source>
</evidence>
<keyword evidence="5" id="KW-0732">Signal</keyword>
<dbReference type="InterPro" id="IPR036942">
    <property type="entry name" value="Beta-barrel_TonB_sf"/>
</dbReference>
<keyword evidence="11" id="KW-1185">Reference proteome</keyword>
<evidence type="ECO:0000256" key="7">
    <source>
        <dbReference type="ARBA" id="ARBA00023237"/>
    </source>
</evidence>
<keyword evidence="10" id="KW-0675">Receptor</keyword>
<keyword evidence="2" id="KW-0813">Transport</keyword>